<dbReference type="InterPro" id="IPR013658">
    <property type="entry name" value="SGL"/>
</dbReference>
<feature type="binding site" evidence="3">
    <location>
        <position position="94"/>
    </location>
    <ligand>
        <name>a divalent metal cation</name>
        <dbReference type="ChEBI" id="CHEBI:60240"/>
    </ligand>
</feature>
<keyword evidence="3" id="KW-0862">Zinc</keyword>
<accession>A0A432MEW2</accession>
<dbReference type="GO" id="GO:0016787">
    <property type="term" value="F:hydrolase activity"/>
    <property type="evidence" value="ECO:0007669"/>
    <property type="project" value="UniProtKB-KW"/>
</dbReference>
<evidence type="ECO:0000313" key="7">
    <source>
        <dbReference type="Proteomes" id="UP000280296"/>
    </source>
</evidence>
<evidence type="ECO:0000256" key="4">
    <source>
        <dbReference type="SAM" id="MobiDB-lite"/>
    </source>
</evidence>
<evidence type="ECO:0000256" key="3">
    <source>
        <dbReference type="PIRSR" id="PIRSR605511-2"/>
    </source>
</evidence>
<dbReference type="PANTHER" id="PTHR47572:SF4">
    <property type="entry name" value="LACTONASE DRP35"/>
    <property type="match status" value="1"/>
</dbReference>
<keyword evidence="3" id="KW-0479">Metal-binding</keyword>
<protein>
    <submittedName>
        <fullName evidence="6">SMP-30/gluconolactonase/LRE family protein</fullName>
    </submittedName>
</protein>
<feature type="binding site" evidence="3">
    <location>
        <position position="273"/>
    </location>
    <ligand>
        <name>a divalent metal cation</name>
        <dbReference type="ChEBI" id="CHEBI:60240"/>
    </ligand>
</feature>
<dbReference type="GO" id="GO:0046872">
    <property type="term" value="F:metal ion binding"/>
    <property type="evidence" value="ECO:0007669"/>
    <property type="project" value="UniProtKB-KW"/>
</dbReference>
<comment type="caution">
    <text evidence="6">The sequence shown here is derived from an EMBL/GenBank/DDBJ whole genome shotgun (WGS) entry which is preliminary data.</text>
</comment>
<feature type="binding site" evidence="3">
    <location>
        <position position="180"/>
    </location>
    <ligand>
        <name>substrate</name>
    </ligand>
</feature>
<comment type="cofactor">
    <cofactor evidence="3">
        <name>Zn(2+)</name>
        <dbReference type="ChEBI" id="CHEBI:29105"/>
    </cofactor>
    <text evidence="3">Binds 1 divalent metal cation per subunit.</text>
</comment>
<feature type="binding site" evidence="3">
    <location>
        <position position="220"/>
    </location>
    <ligand>
        <name>a divalent metal cation</name>
        <dbReference type="ChEBI" id="CHEBI:60240"/>
    </ligand>
</feature>
<feature type="compositionally biased region" description="Basic and acidic residues" evidence="4">
    <location>
        <begin position="1"/>
        <end position="16"/>
    </location>
</feature>
<dbReference type="EMBL" id="RYZH01000051">
    <property type="protein sequence ID" value="RUL84224.1"/>
    <property type="molecule type" value="Genomic_DNA"/>
</dbReference>
<keyword evidence="7" id="KW-1185">Reference proteome</keyword>
<dbReference type="InterPro" id="IPR011042">
    <property type="entry name" value="6-blade_b-propeller_TolB-like"/>
</dbReference>
<organism evidence="6 7">
    <name type="scientific">Tautonia sociabilis</name>
    <dbReference type="NCBI Taxonomy" id="2080755"/>
    <lineage>
        <taxon>Bacteria</taxon>
        <taxon>Pseudomonadati</taxon>
        <taxon>Planctomycetota</taxon>
        <taxon>Planctomycetia</taxon>
        <taxon>Isosphaerales</taxon>
        <taxon>Isosphaeraceae</taxon>
        <taxon>Tautonia</taxon>
    </lineage>
</organism>
<dbReference type="Gene3D" id="2.120.10.30">
    <property type="entry name" value="TolB, C-terminal domain"/>
    <property type="match status" value="1"/>
</dbReference>
<sequence length="352" mass="36256">MRTDRSYGHPPRECHPARHARLTGIGSGGVSESSDRSIAAIPPAGGPIMSTLASVALVASALVVAGPQQVAETIPAVGPTGPMTHVATGLVFTEGPASDADGNLYFSDVRGNTIYKIALDGTLSKFLEDSQGCNGLMVDPAGKIIACQGGAKRVIAIDPDSKEITVLADSFEGQPFDRPNDLVLDRAGGVYFTDPGPGAVYYIDAERNVSRILSDLPRPNGVLLSPSGKTLYVLPSGAPDVLSYPIESPGKPGAKLVLCQLRQAAGAPPRGGDGLTVDSRGVLYLTQPALSSIQVVAPNGNTLGFIRVPEAPSNCAFGGPDGTTLFITARTSVYSVPMEAKGHILATAADAE</sequence>
<dbReference type="AlphaFoldDB" id="A0A432MEW2"/>
<dbReference type="InterPro" id="IPR051262">
    <property type="entry name" value="SMP-30/CGR1_Lactonase"/>
</dbReference>
<dbReference type="PANTHER" id="PTHR47572">
    <property type="entry name" value="LIPOPROTEIN-RELATED"/>
    <property type="match status" value="1"/>
</dbReference>
<dbReference type="Pfam" id="PF08450">
    <property type="entry name" value="SGL"/>
    <property type="match status" value="1"/>
</dbReference>
<dbReference type="Proteomes" id="UP000280296">
    <property type="component" value="Unassembled WGS sequence"/>
</dbReference>
<dbReference type="SUPFAM" id="SSF63829">
    <property type="entry name" value="Calcium-dependent phosphotriesterase"/>
    <property type="match status" value="1"/>
</dbReference>
<feature type="active site" description="Proton donor/acceptor" evidence="2">
    <location>
        <position position="273"/>
    </location>
</feature>
<feature type="region of interest" description="Disordered" evidence="4">
    <location>
        <begin position="1"/>
        <end position="36"/>
    </location>
</feature>
<dbReference type="PRINTS" id="PR01790">
    <property type="entry name" value="SMP30FAMILY"/>
</dbReference>
<evidence type="ECO:0000259" key="5">
    <source>
        <dbReference type="Pfam" id="PF08450"/>
    </source>
</evidence>
<keyword evidence="1" id="KW-0378">Hydrolase</keyword>
<name>A0A432MEW2_9BACT</name>
<proteinExistence type="predicted"/>
<gene>
    <name evidence="6" type="ORF">TsocGM_20760</name>
</gene>
<reference evidence="6 7" key="2">
    <citation type="submission" date="2019-01" db="EMBL/GenBank/DDBJ databases">
        <title>Tautonia sociabilis, a novel thermotolerant planctomycete of Isosphaeraceae family, isolated from a 4000 m deep subterranean habitat.</title>
        <authorList>
            <person name="Kovaleva O.L."/>
            <person name="Elcheninov A.G."/>
            <person name="Van Heerden E."/>
            <person name="Toshchakov S.V."/>
            <person name="Novikov A."/>
            <person name="Bonch-Osmolovskaya E.A."/>
            <person name="Kublanov I.V."/>
        </authorList>
    </citation>
    <scope>NUCLEOTIDE SEQUENCE [LARGE SCALE GENOMIC DNA]</scope>
    <source>
        <strain evidence="6 7">GM2012</strain>
    </source>
</reference>
<evidence type="ECO:0000256" key="2">
    <source>
        <dbReference type="PIRSR" id="PIRSR605511-1"/>
    </source>
</evidence>
<feature type="domain" description="SMP-30/Gluconolactonase/LRE-like region" evidence="5">
    <location>
        <begin position="92"/>
        <end position="329"/>
    </location>
</feature>
<dbReference type="InterPro" id="IPR005511">
    <property type="entry name" value="SMP-30"/>
</dbReference>
<evidence type="ECO:0000256" key="1">
    <source>
        <dbReference type="ARBA" id="ARBA00022801"/>
    </source>
</evidence>
<evidence type="ECO:0000313" key="6">
    <source>
        <dbReference type="EMBL" id="RUL84224.1"/>
    </source>
</evidence>
<feature type="binding site" evidence="3">
    <location>
        <position position="178"/>
    </location>
    <ligand>
        <name>substrate</name>
    </ligand>
</feature>
<reference evidence="6 7" key="1">
    <citation type="submission" date="2018-12" db="EMBL/GenBank/DDBJ databases">
        <authorList>
            <person name="Toschakov S.V."/>
        </authorList>
    </citation>
    <scope>NUCLEOTIDE SEQUENCE [LARGE SCALE GENOMIC DNA]</scope>
    <source>
        <strain evidence="6 7">GM2012</strain>
    </source>
</reference>